<feature type="transmembrane region" description="Helical" evidence="7">
    <location>
        <begin position="51"/>
        <end position="74"/>
    </location>
</feature>
<evidence type="ECO:0000256" key="6">
    <source>
        <dbReference type="ARBA" id="ARBA00023136"/>
    </source>
</evidence>
<dbReference type="CDD" id="cd06173">
    <property type="entry name" value="MFS_MefA_like"/>
    <property type="match status" value="1"/>
</dbReference>
<dbReference type="InterPro" id="IPR022324">
    <property type="entry name" value="Bacilysin_exporter_BacE_put"/>
</dbReference>
<evidence type="ECO:0000256" key="5">
    <source>
        <dbReference type="ARBA" id="ARBA00022989"/>
    </source>
</evidence>
<comment type="caution">
    <text evidence="8">The sequence shown here is derived from an EMBL/GenBank/DDBJ whole genome shotgun (WGS) entry which is preliminary data.</text>
</comment>
<feature type="transmembrane region" description="Helical" evidence="7">
    <location>
        <begin position="259"/>
        <end position="280"/>
    </location>
</feature>
<dbReference type="PANTHER" id="PTHR23513:SF11">
    <property type="entry name" value="STAPHYLOFERRIN A TRANSPORTER"/>
    <property type="match status" value="1"/>
</dbReference>
<dbReference type="Pfam" id="PF05977">
    <property type="entry name" value="MFS_3"/>
    <property type="match status" value="1"/>
</dbReference>
<evidence type="ECO:0000313" key="8">
    <source>
        <dbReference type="EMBL" id="MXG88384.1"/>
    </source>
</evidence>
<feature type="transmembrane region" description="Helical" evidence="7">
    <location>
        <begin position="287"/>
        <end position="308"/>
    </location>
</feature>
<keyword evidence="6 7" id="KW-0472">Membrane</keyword>
<comment type="subcellular location">
    <subcellularLocation>
        <location evidence="1">Cell membrane</location>
        <topology evidence="1">Multi-pass membrane protein</topology>
    </subcellularLocation>
</comment>
<feature type="transmembrane region" description="Helical" evidence="7">
    <location>
        <begin position="108"/>
        <end position="133"/>
    </location>
</feature>
<dbReference type="Gene3D" id="1.20.1250.20">
    <property type="entry name" value="MFS general substrate transporter like domains"/>
    <property type="match status" value="1"/>
</dbReference>
<dbReference type="InterPro" id="IPR036259">
    <property type="entry name" value="MFS_trans_sf"/>
</dbReference>
<evidence type="ECO:0000256" key="7">
    <source>
        <dbReference type="SAM" id="Phobius"/>
    </source>
</evidence>
<evidence type="ECO:0000256" key="4">
    <source>
        <dbReference type="ARBA" id="ARBA00022692"/>
    </source>
</evidence>
<feature type="transmembrane region" description="Helical" evidence="7">
    <location>
        <begin position="379"/>
        <end position="396"/>
    </location>
</feature>
<gene>
    <name evidence="8" type="ORF">GRQ65_02335</name>
</gene>
<keyword evidence="5 7" id="KW-1133">Transmembrane helix</keyword>
<keyword evidence="4 7" id="KW-0812">Transmembrane</keyword>
<proteinExistence type="predicted"/>
<dbReference type="InterPro" id="IPR010290">
    <property type="entry name" value="TM_effector"/>
</dbReference>
<feature type="transmembrane region" description="Helical" evidence="7">
    <location>
        <begin position="314"/>
        <end position="334"/>
    </location>
</feature>
<feature type="transmembrane region" description="Helical" evidence="7">
    <location>
        <begin position="81"/>
        <end position="102"/>
    </location>
</feature>
<dbReference type="PRINTS" id="PR01988">
    <property type="entry name" value="EXPORTERBACE"/>
</dbReference>
<feature type="transmembrane region" description="Helical" evidence="7">
    <location>
        <begin position="21"/>
        <end position="45"/>
    </location>
</feature>
<keyword evidence="9" id="KW-1185">Reference proteome</keyword>
<dbReference type="SUPFAM" id="SSF103473">
    <property type="entry name" value="MFS general substrate transporter"/>
    <property type="match status" value="1"/>
</dbReference>
<name>A0A6L7F0M8_9ACTN</name>
<dbReference type="PANTHER" id="PTHR23513">
    <property type="entry name" value="INTEGRAL MEMBRANE EFFLUX PROTEIN-RELATED"/>
    <property type="match status" value="1"/>
</dbReference>
<organism evidence="8 9">
    <name type="scientific">Nocardioides flavescens</name>
    <dbReference type="NCBI Taxonomy" id="2691959"/>
    <lineage>
        <taxon>Bacteria</taxon>
        <taxon>Bacillati</taxon>
        <taxon>Actinomycetota</taxon>
        <taxon>Actinomycetes</taxon>
        <taxon>Propionibacteriales</taxon>
        <taxon>Nocardioidaceae</taxon>
        <taxon>Nocardioides</taxon>
    </lineage>
</organism>
<protein>
    <submittedName>
        <fullName evidence="8">MFS transporter</fullName>
    </submittedName>
</protein>
<evidence type="ECO:0000256" key="1">
    <source>
        <dbReference type="ARBA" id="ARBA00004651"/>
    </source>
</evidence>
<feature type="transmembrane region" description="Helical" evidence="7">
    <location>
        <begin position="216"/>
        <end position="239"/>
    </location>
</feature>
<accession>A0A6L7F0M8</accession>
<keyword evidence="2" id="KW-0813">Transport</keyword>
<reference evidence="8 9" key="1">
    <citation type="submission" date="2019-12" db="EMBL/GenBank/DDBJ databases">
        <authorList>
            <person name="Kun Z."/>
        </authorList>
    </citation>
    <scope>NUCLEOTIDE SEQUENCE [LARGE SCALE GENOMIC DNA]</scope>
    <source>
        <strain evidence="8 9">YIM 123512</strain>
    </source>
</reference>
<feature type="transmembrane region" description="Helical" evidence="7">
    <location>
        <begin position="154"/>
        <end position="175"/>
    </location>
</feature>
<evidence type="ECO:0000256" key="3">
    <source>
        <dbReference type="ARBA" id="ARBA00022475"/>
    </source>
</evidence>
<dbReference type="AlphaFoldDB" id="A0A6L7F0M8"/>
<evidence type="ECO:0000256" key="2">
    <source>
        <dbReference type="ARBA" id="ARBA00022448"/>
    </source>
</evidence>
<sequence>MADTGSGALAPLREPTFRWFFLAQLVNLAGSVMNSVALTFAVLAVDDSASALGTVLAAHSVPMVVFLLLGGVIADRFSRTLVIQVSNVAAGLTQLAIAALVLGGHATVWQLVALTAVNGVVSAASLPAFASLLPQLVSPGALQQANALVALQRSALRVVGPALAGVLVVTVGAGWAIAADGLTYLVSAALLLKVRLPPLVRDTDEPSLLTQLREGWGYVVGTTWLWVVVVAFGVLNALHAGLFFTLGPVIAQRTEIGEAGWGLALSAEALGLVLAGLVLLRVSLRRPLLWGMGAITLCAAPMITLGLTPHLPTLIVAMVLAGVSIEVFSIGWALAMQEHVPPPLLSRAYSYDMLGSFVAIPIGQLGAGVLAGAVGAQHALVGAGLLYVVVCLLTLCSRQVRDLPRVAPAAG</sequence>
<dbReference type="Proteomes" id="UP000473325">
    <property type="component" value="Unassembled WGS sequence"/>
</dbReference>
<dbReference type="GO" id="GO:0005886">
    <property type="term" value="C:plasma membrane"/>
    <property type="evidence" value="ECO:0007669"/>
    <property type="project" value="UniProtKB-SubCell"/>
</dbReference>
<dbReference type="RefSeq" id="WP_160874716.1">
    <property type="nucleotide sequence ID" value="NZ_WUEK01000001.1"/>
</dbReference>
<keyword evidence="3" id="KW-1003">Cell membrane</keyword>
<dbReference type="EMBL" id="WUEK01000001">
    <property type="protein sequence ID" value="MXG88384.1"/>
    <property type="molecule type" value="Genomic_DNA"/>
</dbReference>
<evidence type="ECO:0000313" key="9">
    <source>
        <dbReference type="Proteomes" id="UP000473325"/>
    </source>
</evidence>